<evidence type="ECO:0000313" key="3">
    <source>
        <dbReference type="Proteomes" id="UP001291930"/>
    </source>
</evidence>
<dbReference type="Proteomes" id="UP001291930">
    <property type="component" value="Unassembled WGS sequence"/>
</dbReference>
<proteinExistence type="predicted"/>
<reference evidence="3" key="1">
    <citation type="submission" date="2023-11" db="EMBL/GenBank/DDBJ databases">
        <title>Genome Sequence of Bacillus pseudomycoides stain BUPM19.</title>
        <authorList>
            <person name="Farhat A."/>
        </authorList>
    </citation>
    <scope>NUCLEOTIDE SEQUENCE [LARGE SCALE GENOMIC DNA]</scope>
    <source>
        <strain evidence="3">BUPM19</strain>
    </source>
</reference>
<dbReference type="SUPFAM" id="SSF51569">
    <property type="entry name" value="Aldolase"/>
    <property type="match status" value="1"/>
</dbReference>
<protein>
    <submittedName>
        <fullName evidence="2">Dihydrodipicolinate synthase family protein</fullName>
    </submittedName>
</protein>
<dbReference type="Pfam" id="PF00701">
    <property type="entry name" value="DHDPS"/>
    <property type="match status" value="1"/>
</dbReference>
<dbReference type="EMBL" id="JAXOVW010000182">
    <property type="protein sequence ID" value="MDZ5610582.1"/>
    <property type="molecule type" value="Genomic_DNA"/>
</dbReference>
<dbReference type="Gene3D" id="3.20.20.70">
    <property type="entry name" value="Aldolase class I"/>
    <property type="match status" value="1"/>
</dbReference>
<name>A0ABU5K590_9BACI</name>
<accession>A0ABU5K590</accession>
<keyword evidence="1" id="KW-0456">Lyase</keyword>
<gene>
    <name evidence="2" type="ORF">U2I54_27120</name>
</gene>
<comment type="caution">
    <text evidence="2">The sequence shown here is derived from an EMBL/GenBank/DDBJ whole genome shotgun (WGS) entry which is preliminary data.</text>
</comment>
<evidence type="ECO:0000313" key="2">
    <source>
        <dbReference type="EMBL" id="MDZ5610582.1"/>
    </source>
</evidence>
<dbReference type="InterPro" id="IPR013785">
    <property type="entry name" value="Aldolase_TIM"/>
</dbReference>
<dbReference type="RefSeq" id="WP_374219770.1">
    <property type="nucleotide sequence ID" value="NZ_JAXOVW010000182.1"/>
</dbReference>
<evidence type="ECO:0000256" key="1">
    <source>
        <dbReference type="ARBA" id="ARBA00023239"/>
    </source>
</evidence>
<keyword evidence="3" id="KW-1185">Reference proteome</keyword>
<organism evidence="2 3">
    <name type="scientific">Bacillus bingmayongensis</name>
    <dbReference type="NCBI Taxonomy" id="1150157"/>
    <lineage>
        <taxon>Bacteria</taxon>
        <taxon>Bacillati</taxon>
        <taxon>Bacillota</taxon>
        <taxon>Bacilli</taxon>
        <taxon>Bacillales</taxon>
        <taxon>Bacillaceae</taxon>
        <taxon>Bacillus</taxon>
    </lineage>
</organism>
<dbReference type="InterPro" id="IPR002220">
    <property type="entry name" value="DapA-like"/>
</dbReference>
<sequence length="69" mass="7819">MVTPFSTNGNLYLEGIPSLIDYFKKHNVPVLLNSGTTGEQHSMTVEERMALFHKVKKEAKNDFMSLYIG</sequence>